<evidence type="ECO:0000313" key="1">
    <source>
        <dbReference type="EMBL" id="APG15967.1"/>
    </source>
</evidence>
<gene>
    <name evidence="2" type="ORF">ABIF63_009924</name>
    <name evidence="1" type="ORF">BKD09_47580</name>
</gene>
<evidence type="ECO:0000313" key="3">
    <source>
        <dbReference type="Proteomes" id="UP000181962"/>
    </source>
</evidence>
<dbReference type="EMBL" id="JBEPTQ010000002">
    <property type="protein sequence ID" value="MET4725818.1"/>
    <property type="molecule type" value="Genomic_DNA"/>
</dbReference>
<accession>A0A1L3FRJ1</accession>
<evidence type="ECO:0000313" key="2">
    <source>
        <dbReference type="EMBL" id="MET4725818.1"/>
    </source>
</evidence>
<organism evidence="1 3">
    <name type="scientific">Bradyrhizobium japonicum</name>
    <dbReference type="NCBI Taxonomy" id="375"/>
    <lineage>
        <taxon>Bacteria</taxon>
        <taxon>Pseudomonadati</taxon>
        <taxon>Pseudomonadota</taxon>
        <taxon>Alphaproteobacteria</taxon>
        <taxon>Hyphomicrobiales</taxon>
        <taxon>Nitrobacteraceae</taxon>
        <taxon>Bradyrhizobium</taxon>
    </lineage>
</organism>
<reference evidence="1 3" key="1">
    <citation type="submission" date="2016-11" db="EMBL/GenBank/DDBJ databases">
        <title>Complete Genome Sequence of Bradyrhizobium sp. strain J5, an isolated from soybean nodule in Hokkaido.</title>
        <authorList>
            <person name="Kanehara K."/>
        </authorList>
    </citation>
    <scope>NUCLEOTIDE SEQUENCE [LARGE SCALE GENOMIC DNA]</scope>
    <source>
        <strain evidence="1 3">J5</strain>
    </source>
</reference>
<dbReference type="OrthoDB" id="7873969at2"/>
<reference evidence="2 4" key="2">
    <citation type="submission" date="2024-06" db="EMBL/GenBank/DDBJ databases">
        <title>Genomic Encyclopedia of Type Strains, Phase V (KMG-V): Genome sequencing to study the core and pangenomes of soil and plant-associated prokaryotes.</title>
        <authorList>
            <person name="Whitman W."/>
        </authorList>
    </citation>
    <scope>NUCLEOTIDE SEQUENCE [LARGE SCALE GENOMIC DNA]</scope>
    <source>
        <strain evidence="2 4">USDA 160</strain>
    </source>
</reference>
<dbReference type="AlphaFoldDB" id="A0A1L3FRJ1"/>
<evidence type="ECO:0000313" key="4">
    <source>
        <dbReference type="Proteomes" id="UP001549291"/>
    </source>
</evidence>
<dbReference type="Proteomes" id="UP001549291">
    <property type="component" value="Unassembled WGS sequence"/>
</dbReference>
<name>A0A1L3FRJ1_BRAJP</name>
<keyword evidence="4" id="KW-1185">Reference proteome</keyword>
<dbReference type="EMBL" id="CP017637">
    <property type="protein sequence ID" value="APG15967.1"/>
    <property type="molecule type" value="Genomic_DNA"/>
</dbReference>
<sequence length="94" mass="11134">MPRKLPPNVERNVVKGHAYLSFRIGKAWHLPQYGDASTPAGATRFNRKVRQQQRYAKQRAERLAAMTPRQRATHDAWHRARRPGLWEAIWFFLR</sequence>
<protein>
    <submittedName>
        <fullName evidence="1">Uncharacterized protein</fullName>
    </submittedName>
</protein>
<proteinExistence type="predicted"/>
<dbReference type="Proteomes" id="UP000181962">
    <property type="component" value="Chromosome"/>
</dbReference>